<evidence type="ECO:0000256" key="1">
    <source>
        <dbReference type="SAM" id="Phobius"/>
    </source>
</evidence>
<keyword evidence="1" id="KW-0472">Membrane</keyword>
<evidence type="ECO:0000313" key="3">
    <source>
        <dbReference type="Proteomes" id="UP000032366"/>
    </source>
</evidence>
<dbReference type="Proteomes" id="UP000032366">
    <property type="component" value="Unassembled WGS sequence"/>
</dbReference>
<organism evidence="2 3">
    <name type="scientific">Staphylococcus microti</name>
    <dbReference type="NCBI Taxonomy" id="569857"/>
    <lineage>
        <taxon>Bacteria</taxon>
        <taxon>Bacillati</taxon>
        <taxon>Bacillota</taxon>
        <taxon>Bacilli</taxon>
        <taxon>Bacillales</taxon>
        <taxon>Staphylococcaceae</taxon>
        <taxon>Staphylococcus</taxon>
    </lineage>
</organism>
<proteinExistence type="predicted"/>
<gene>
    <name evidence="2" type="ORF">TP70_04210</name>
</gene>
<evidence type="ECO:0000313" key="2">
    <source>
        <dbReference type="EMBL" id="KIX91188.1"/>
    </source>
</evidence>
<protein>
    <submittedName>
        <fullName evidence="2">Uncharacterized protein</fullName>
    </submittedName>
</protein>
<dbReference type="EMBL" id="JXWY01000031">
    <property type="protein sequence ID" value="KIX91188.1"/>
    <property type="molecule type" value="Genomic_DNA"/>
</dbReference>
<keyword evidence="1" id="KW-0812">Transmembrane</keyword>
<feature type="transmembrane region" description="Helical" evidence="1">
    <location>
        <begin position="36"/>
        <end position="55"/>
    </location>
</feature>
<keyword evidence="3" id="KW-1185">Reference proteome</keyword>
<keyword evidence="1" id="KW-1133">Transmembrane helix</keyword>
<sequence length="92" mass="10459">MMVRVLQRYMITCMLLVTMLILAVGFLNHYQNGGQLLLALTLSVTFFSVLFETWLARVTLPTRKIRFIQTLAFPIAIIIMGVVCLWLVPGTL</sequence>
<feature type="transmembrane region" description="Helical" evidence="1">
    <location>
        <begin position="67"/>
        <end position="88"/>
    </location>
</feature>
<feature type="transmembrane region" description="Helical" evidence="1">
    <location>
        <begin position="9"/>
        <end position="30"/>
    </location>
</feature>
<reference evidence="2 3" key="1">
    <citation type="submission" date="2015-01" db="EMBL/GenBank/DDBJ databases">
        <authorList>
            <person name="Guo J."/>
        </authorList>
    </citation>
    <scope>NUCLEOTIDE SEQUENCE [LARGE SCALE GENOMIC DNA]</scope>
    <source>
        <strain evidence="2 3">DSM 22147</strain>
    </source>
</reference>
<comment type="caution">
    <text evidence="2">The sequence shown here is derived from an EMBL/GenBank/DDBJ whole genome shotgun (WGS) entry which is preliminary data.</text>
</comment>
<accession>A0ABR5C8Z0</accession>
<name>A0ABR5C8Z0_9STAP</name>